<proteinExistence type="predicted"/>
<evidence type="ECO:0000313" key="2">
    <source>
        <dbReference type="Proteomes" id="UP000507470"/>
    </source>
</evidence>
<name>A0A6J7ZWC2_MYTCO</name>
<keyword evidence="2" id="KW-1185">Reference proteome</keyword>
<dbReference type="AlphaFoldDB" id="A0A6J7ZWC2"/>
<dbReference type="PANTHER" id="PTHR47018:SF1">
    <property type="entry name" value="TESMIN_TSO1-LIKE CXC DOMAIN-CONTAINING PROTEIN"/>
    <property type="match status" value="1"/>
</dbReference>
<dbReference type="PANTHER" id="PTHR47018">
    <property type="entry name" value="CXC DOMAIN-CONTAINING PROTEIN-RELATED"/>
    <property type="match status" value="1"/>
</dbReference>
<evidence type="ECO:0000313" key="1">
    <source>
        <dbReference type="EMBL" id="CAC5356069.1"/>
    </source>
</evidence>
<dbReference type="OrthoDB" id="6168733at2759"/>
<protein>
    <submittedName>
        <fullName evidence="1">Uncharacterized protein</fullName>
    </submittedName>
</protein>
<sequence length="208" mass="23197">MLNLTSDIQPAFASGQFAIRQKPGKFNGVWSDMATEKTVIKDSKGRGSIVGITRQKSALIRWSLTRHVLGELSAEMRSSSGFSAPEELFHEETRQKALQRDKEHVKLVVEHVHQRMTNPFDIKSHPKALINISTGMHAPKEIESSLTKAFDDGIKMVKSFVNGAFAEGNNRDLYGPIPRSKIKTFKVLTKKSKIKCRSGEVLSVHISP</sequence>
<dbReference type="EMBL" id="CACVKT020000115">
    <property type="protein sequence ID" value="CAC5356069.1"/>
    <property type="molecule type" value="Genomic_DNA"/>
</dbReference>
<gene>
    <name evidence="1" type="ORF">MCOR_424</name>
</gene>
<organism evidence="1 2">
    <name type="scientific">Mytilus coruscus</name>
    <name type="common">Sea mussel</name>
    <dbReference type="NCBI Taxonomy" id="42192"/>
    <lineage>
        <taxon>Eukaryota</taxon>
        <taxon>Metazoa</taxon>
        <taxon>Spiralia</taxon>
        <taxon>Lophotrochozoa</taxon>
        <taxon>Mollusca</taxon>
        <taxon>Bivalvia</taxon>
        <taxon>Autobranchia</taxon>
        <taxon>Pteriomorphia</taxon>
        <taxon>Mytilida</taxon>
        <taxon>Mytiloidea</taxon>
        <taxon>Mytilidae</taxon>
        <taxon>Mytilinae</taxon>
        <taxon>Mytilus</taxon>
    </lineage>
</organism>
<reference evidence="1 2" key="1">
    <citation type="submission" date="2020-06" db="EMBL/GenBank/DDBJ databases">
        <authorList>
            <person name="Li R."/>
            <person name="Bekaert M."/>
        </authorList>
    </citation>
    <scope>NUCLEOTIDE SEQUENCE [LARGE SCALE GENOMIC DNA]</scope>
    <source>
        <strain evidence="2">wild</strain>
    </source>
</reference>
<accession>A0A6J7ZWC2</accession>
<dbReference type="Proteomes" id="UP000507470">
    <property type="component" value="Unassembled WGS sequence"/>
</dbReference>